<dbReference type="Proteomes" id="UP001165074">
    <property type="component" value="Unassembled WGS sequence"/>
</dbReference>
<dbReference type="EMBL" id="BSTK01000005">
    <property type="protein sequence ID" value="GLY86197.1"/>
    <property type="molecule type" value="Genomic_DNA"/>
</dbReference>
<evidence type="ECO:0000313" key="2">
    <source>
        <dbReference type="Proteomes" id="UP001165074"/>
    </source>
</evidence>
<protein>
    <submittedName>
        <fullName evidence="1">Uncharacterized protein</fullName>
    </submittedName>
</protein>
<gene>
    <name evidence="1" type="ORF">Airi02_041260</name>
</gene>
<accession>A0A9W6W0X9</accession>
<proteinExistence type="predicted"/>
<evidence type="ECO:0000313" key="1">
    <source>
        <dbReference type="EMBL" id="GLY86197.1"/>
    </source>
</evidence>
<dbReference type="RefSeq" id="WP_285573853.1">
    <property type="nucleotide sequence ID" value="NZ_BSTK01000005.1"/>
</dbReference>
<sequence>MVDAVTAEFLRPGGTARGDWRGEVRGLEDRMRSAMHRHPWLADLGHGFVQVELADQEGQRRTGLDLAGWMRRQVPHIESVARETGSRG</sequence>
<dbReference type="AlphaFoldDB" id="A0A9W6W0X9"/>
<keyword evidence="2" id="KW-1185">Reference proteome</keyword>
<dbReference type="InterPro" id="IPR036271">
    <property type="entry name" value="Tet_transcr_reg_TetR-rel_C_sf"/>
</dbReference>
<name>A0A9W6W0X9_9ACTN</name>
<dbReference type="SUPFAM" id="SSF48498">
    <property type="entry name" value="Tetracyclin repressor-like, C-terminal domain"/>
    <property type="match status" value="1"/>
</dbReference>
<organism evidence="1 2">
    <name type="scientific">Actinoallomurus iriomotensis</name>
    <dbReference type="NCBI Taxonomy" id="478107"/>
    <lineage>
        <taxon>Bacteria</taxon>
        <taxon>Bacillati</taxon>
        <taxon>Actinomycetota</taxon>
        <taxon>Actinomycetes</taxon>
        <taxon>Streptosporangiales</taxon>
        <taxon>Thermomonosporaceae</taxon>
        <taxon>Actinoallomurus</taxon>
    </lineage>
</organism>
<reference evidence="1" key="1">
    <citation type="submission" date="2023-03" db="EMBL/GenBank/DDBJ databases">
        <title>Actinoallomurus iriomotensis NBRC 103684.</title>
        <authorList>
            <person name="Ichikawa N."/>
            <person name="Sato H."/>
            <person name="Tonouchi N."/>
        </authorList>
    </citation>
    <scope>NUCLEOTIDE SEQUENCE</scope>
    <source>
        <strain evidence="1">NBRC 103684</strain>
    </source>
</reference>
<dbReference type="Gene3D" id="1.10.357.10">
    <property type="entry name" value="Tetracycline Repressor, domain 2"/>
    <property type="match status" value="1"/>
</dbReference>
<comment type="caution">
    <text evidence="1">The sequence shown here is derived from an EMBL/GenBank/DDBJ whole genome shotgun (WGS) entry which is preliminary data.</text>
</comment>